<keyword evidence="1" id="KW-0472">Membrane</keyword>
<evidence type="ECO:0000313" key="4">
    <source>
        <dbReference type="Proteomes" id="UP000310636"/>
    </source>
</evidence>
<dbReference type="InterPro" id="IPR003594">
    <property type="entry name" value="HATPase_dom"/>
</dbReference>
<dbReference type="InterPro" id="IPR036890">
    <property type="entry name" value="HATPase_C_sf"/>
</dbReference>
<comment type="caution">
    <text evidence="3">The sequence shown here is derived from an EMBL/GenBank/DDBJ whole genome shotgun (WGS) entry which is preliminary data.</text>
</comment>
<dbReference type="InterPro" id="IPR010559">
    <property type="entry name" value="Sig_transdc_His_kin_internal"/>
</dbReference>
<keyword evidence="1" id="KW-1133">Transmembrane helix</keyword>
<dbReference type="Gene3D" id="3.30.565.10">
    <property type="entry name" value="Histidine kinase-like ATPase, C-terminal domain"/>
    <property type="match status" value="1"/>
</dbReference>
<organism evidence="3 4">
    <name type="scientific">Cohnella fermenti</name>
    <dbReference type="NCBI Taxonomy" id="2565925"/>
    <lineage>
        <taxon>Bacteria</taxon>
        <taxon>Bacillati</taxon>
        <taxon>Bacillota</taxon>
        <taxon>Bacilli</taxon>
        <taxon>Bacillales</taxon>
        <taxon>Paenibacillaceae</taxon>
        <taxon>Cohnella</taxon>
    </lineage>
</organism>
<dbReference type="RefSeq" id="WP_136370929.1">
    <property type="nucleotide sequence ID" value="NZ_SSOB01000020.1"/>
</dbReference>
<keyword evidence="4" id="KW-1185">Reference proteome</keyword>
<dbReference type="SUPFAM" id="SSF55874">
    <property type="entry name" value="ATPase domain of HSP90 chaperone/DNA topoisomerase II/histidine kinase"/>
    <property type="match status" value="1"/>
</dbReference>
<feature type="transmembrane region" description="Helical" evidence="1">
    <location>
        <begin position="12"/>
        <end position="31"/>
    </location>
</feature>
<gene>
    <name evidence="3" type="ORF">E6C55_16595</name>
</gene>
<dbReference type="PANTHER" id="PTHR34220">
    <property type="entry name" value="SENSOR HISTIDINE KINASE YPDA"/>
    <property type="match status" value="1"/>
</dbReference>
<protein>
    <submittedName>
        <fullName evidence="3">Sensor histidine kinase</fullName>
    </submittedName>
</protein>
<dbReference type="Pfam" id="PF06580">
    <property type="entry name" value="His_kinase"/>
    <property type="match status" value="1"/>
</dbReference>
<feature type="transmembrane region" description="Helical" evidence="1">
    <location>
        <begin position="296"/>
        <end position="319"/>
    </location>
</feature>
<dbReference type="Pfam" id="PF02518">
    <property type="entry name" value="HATPase_c"/>
    <property type="match status" value="1"/>
</dbReference>
<keyword evidence="3" id="KW-0808">Transferase</keyword>
<dbReference type="SMART" id="SM00387">
    <property type="entry name" value="HATPase_c"/>
    <property type="match status" value="1"/>
</dbReference>
<keyword evidence="1" id="KW-0812">Transmembrane</keyword>
<sequence length="589" mass="67213">MRNKFFLKNLLLFIVPLLIPIVILGTLSLIMTRQYLQGERNRANLQVFNQIDRNLDTIYNETNSLKLQFGNADVLYRLEEILRTQRITLENLRLLEAAQNDLNVAAYANSFVQSIYVYVRNPNDQFLASGTGIVKFEGFYDAGWMEGADVQEENRVGGIRTERRFVRPYSFQEAMPVITFYQNVYSVFSAEPIGVIALNLYADSLEAQLGQTTGYPSQAIVIVDERGRVVLQSPSLAPLDDAALAKIAAASSPFVLKSGERSYQVTMPAASSNPFGWRIYSVAPTRWSDNPIAQQLSIFTALCVLLSLLLGLALSYWLTRKNVRHIRTMIAIIHSAERGMPMPKLPTTKRVDEYRFITQRLIQNFIERNYLQVQLSEKKYRLQALELTALQAQMNPHFLFNTLETINWKVVGLAGRHNEVNDMLENLSDLLKYSLSGPDQIVSLGKEIDYTKSYLDIQKVRYNDKFDAIWDYDPEAIQRYGMPKLMLQPLVENSIYHGIKVKEGRSRIKIKIVRLPDRLRIAVIDNGVGMDELRLRQVEAMLRTDTEPADHIGLANTNRRIKLTYGEEYGLSVRSKPNWGTTVAIEIPL</sequence>
<feature type="domain" description="Histidine kinase/HSP90-like ATPase" evidence="2">
    <location>
        <begin position="482"/>
        <end position="589"/>
    </location>
</feature>
<dbReference type="AlphaFoldDB" id="A0A4S4BQR4"/>
<dbReference type="GO" id="GO:0016020">
    <property type="term" value="C:membrane"/>
    <property type="evidence" value="ECO:0007669"/>
    <property type="project" value="InterPro"/>
</dbReference>
<reference evidence="3 4" key="1">
    <citation type="submission" date="2019-04" db="EMBL/GenBank/DDBJ databases">
        <title>Cohnella sp. nov. isolated from preserved vegetables.</title>
        <authorList>
            <person name="Lin S.-Y."/>
            <person name="Hung M.-H."/>
            <person name="Young C.-C."/>
        </authorList>
    </citation>
    <scope>NUCLEOTIDE SEQUENCE [LARGE SCALE GENOMIC DNA]</scope>
    <source>
        <strain evidence="3 4">CC-MHH1044</strain>
    </source>
</reference>
<accession>A0A4S4BQR4</accession>
<dbReference type="GO" id="GO:0000155">
    <property type="term" value="F:phosphorelay sensor kinase activity"/>
    <property type="evidence" value="ECO:0007669"/>
    <property type="project" value="InterPro"/>
</dbReference>
<evidence type="ECO:0000259" key="2">
    <source>
        <dbReference type="SMART" id="SM00387"/>
    </source>
</evidence>
<evidence type="ECO:0000256" key="1">
    <source>
        <dbReference type="SAM" id="Phobius"/>
    </source>
</evidence>
<name>A0A4S4BQR4_9BACL</name>
<dbReference type="OrthoDB" id="1729609at2"/>
<dbReference type="PANTHER" id="PTHR34220:SF7">
    <property type="entry name" value="SENSOR HISTIDINE KINASE YPDA"/>
    <property type="match status" value="1"/>
</dbReference>
<proteinExistence type="predicted"/>
<keyword evidence="3" id="KW-0418">Kinase</keyword>
<dbReference type="Proteomes" id="UP000310636">
    <property type="component" value="Unassembled WGS sequence"/>
</dbReference>
<dbReference type="InterPro" id="IPR050640">
    <property type="entry name" value="Bact_2-comp_sensor_kinase"/>
</dbReference>
<dbReference type="EMBL" id="SSOB01000020">
    <property type="protein sequence ID" value="THF77284.1"/>
    <property type="molecule type" value="Genomic_DNA"/>
</dbReference>
<evidence type="ECO:0000313" key="3">
    <source>
        <dbReference type="EMBL" id="THF77284.1"/>
    </source>
</evidence>